<protein>
    <submittedName>
        <fullName evidence="2">Uncharacterized protein</fullName>
    </submittedName>
</protein>
<proteinExistence type="predicted"/>
<feature type="region of interest" description="Disordered" evidence="1">
    <location>
        <begin position="375"/>
        <end position="405"/>
    </location>
</feature>
<dbReference type="Proteomes" id="UP000233837">
    <property type="component" value="Unassembled WGS sequence"/>
</dbReference>
<dbReference type="AlphaFoldDB" id="A0A2I0W5W8"/>
<dbReference type="InterPro" id="IPR040256">
    <property type="entry name" value="At4g02000-like"/>
</dbReference>
<evidence type="ECO:0000313" key="2">
    <source>
        <dbReference type="EMBL" id="PKU71057.1"/>
    </source>
</evidence>
<evidence type="ECO:0000256" key="1">
    <source>
        <dbReference type="SAM" id="MobiDB-lite"/>
    </source>
</evidence>
<keyword evidence="3" id="KW-1185">Reference proteome</keyword>
<reference evidence="2 3" key="2">
    <citation type="journal article" date="2017" name="Nature">
        <title>The Apostasia genome and the evolution of orchids.</title>
        <authorList>
            <person name="Zhang G.Q."/>
            <person name="Liu K.W."/>
            <person name="Li Z."/>
            <person name="Lohaus R."/>
            <person name="Hsiao Y.Y."/>
            <person name="Niu S.C."/>
            <person name="Wang J.Y."/>
            <person name="Lin Y.C."/>
            <person name="Xu Q."/>
            <person name="Chen L.J."/>
            <person name="Yoshida K."/>
            <person name="Fujiwara S."/>
            <person name="Wang Z.W."/>
            <person name="Zhang Y.Q."/>
            <person name="Mitsuda N."/>
            <person name="Wang M."/>
            <person name="Liu G.H."/>
            <person name="Pecoraro L."/>
            <person name="Huang H.X."/>
            <person name="Xiao X.J."/>
            <person name="Lin M."/>
            <person name="Wu X.Y."/>
            <person name="Wu W.L."/>
            <person name="Chen Y.Y."/>
            <person name="Chang S.B."/>
            <person name="Sakamoto S."/>
            <person name="Ohme-Takagi M."/>
            <person name="Yagi M."/>
            <person name="Zeng S.J."/>
            <person name="Shen C.Y."/>
            <person name="Yeh C.M."/>
            <person name="Luo Y.B."/>
            <person name="Tsai W.C."/>
            <person name="Van de Peer Y."/>
            <person name="Liu Z.J."/>
        </authorList>
    </citation>
    <scope>NUCLEOTIDE SEQUENCE [LARGE SCALE GENOMIC DNA]</scope>
    <source>
        <tissue evidence="2">The whole plant</tissue>
    </source>
</reference>
<reference evidence="2 3" key="1">
    <citation type="journal article" date="2016" name="Sci. Rep.">
        <title>The Dendrobium catenatum Lindl. genome sequence provides insights into polysaccharide synthase, floral development and adaptive evolution.</title>
        <authorList>
            <person name="Zhang G.Q."/>
            <person name="Xu Q."/>
            <person name="Bian C."/>
            <person name="Tsai W.C."/>
            <person name="Yeh C.M."/>
            <person name="Liu K.W."/>
            <person name="Yoshida K."/>
            <person name="Zhang L.S."/>
            <person name="Chang S.B."/>
            <person name="Chen F."/>
            <person name="Shi Y."/>
            <person name="Su Y.Y."/>
            <person name="Zhang Y.Q."/>
            <person name="Chen L.J."/>
            <person name="Yin Y."/>
            <person name="Lin M."/>
            <person name="Huang H."/>
            <person name="Deng H."/>
            <person name="Wang Z.W."/>
            <person name="Zhu S.L."/>
            <person name="Zhao X."/>
            <person name="Deng C."/>
            <person name="Niu S.C."/>
            <person name="Huang J."/>
            <person name="Wang M."/>
            <person name="Liu G.H."/>
            <person name="Yang H.J."/>
            <person name="Xiao X.J."/>
            <person name="Hsiao Y.Y."/>
            <person name="Wu W.L."/>
            <person name="Chen Y.Y."/>
            <person name="Mitsuda N."/>
            <person name="Ohme-Takagi M."/>
            <person name="Luo Y.B."/>
            <person name="Van de Peer Y."/>
            <person name="Liu Z.J."/>
        </authorList>
    </citation>
    <scope>NUCLEOTIDE SEQUENCE [LARGE SCALE GENOMIC DNA]</scope>
    <source>
        <tissue evidence="2">The whole plant</tissue>
    </source>
</reference>
<accession>A0A2I0W5W8</accession>
<gene>
    <name evidence="2" type="ORF">MA16_Dca017046</name>
</gene>
<dbReference type="PANTHER" id="PTHR31286:SF179">
    <property type="entry name" value="RNASE H TYPE-1 DOMAIN-CONTAINING PROTEIN"/>
    <property type="match status" value="1"/>
</dbReference>
<evidence type="ECO:0000313" key="3">
    <source>
        <dbReference type="Proteomes" id="UP000233837"/>
    </source>
</evidence>
<name>A0A2I0W5W8_9ASPA</name>
<sequence>MRILKWTPDLDVRHESPIVHVWVSFPNFRLHFFNSQVLFGLASILGRPLQTDQATASVSRPSVARILVEVDISKKFPSEIWLGSELNGYFQKVEFENFPIFCTHCKMRGHSMNKCFKLHPNLKKAKEQLKPSKVQEVNTIKGCNHDMLEGDDIGKEVEELPTSQVGIISTDIQSPDLLVREVGKGIVNDVGEGNVSQDLVNNMIPNLPPQSAFDSNLTVIHAIMEEVNNILDVNTNVIIESNQVKEDGLQALVSSPINTMATAPNILTTVVEEAGLPQPNATSVTGSVLIEDVNGEPSGNNKFNKGKSQVEGNERFLTSLEDGVFYLEDERPSKGPSSNLNDKTMLLSDLYLSDAYTDTKIDILAKCYTREDNDLSFSKGRGKRGRKPSSVILQSPRSTRSHTSH</sequence>
<dbReference type="PANTHER" id="PTHR31286">
    <property type="entry name" value="GLYCINE-RICH CELL WALL STRUCTURAL PROTEIN 1.8-LIKE"/>
    <property type="match status" value="1"/>
</dbReference>
<organism evidence="2 3">
    <name type="scientific">Dendrobium catenatum</name>
    <dbReference type="NCBI Taxonomy" id="906689"/>
    <lineage>
        <taxon>Eukaryota</taxon>
        <taxon>Viridiplantae</taxon>
        <taxon>Streptophyta</taxon>
        <taxon>Embryophyta</taxon>
        <taxon>Tracheophyta</taxon>
        <taxon>Spermatophyta</taxon>
        <taxon>Magnoliopsida</taxon>
        <taxon>Liliopsida</taxon>
        <taxon>Asparagales</taxon>
        <taxon>Orchidaceae</taxon>
        <taxon>Epidendroideae</taxon>
        <taxon>Malaxideae</taxon>
        <taxon>Dendrobiinae</taxon>
        <taxon>Dendrobium</taxon>
    </lineage>
</organism>
<dbReference type="EMBL" id="KZ502895">
    <property type="protein sequence ID" value="PKU71057.1"/>
    <property type="molecule type" value="Genomic_DNA"/>
</dbReference>